<feature type="region of interest" description="Disordered" evidence="1">
    <location>
        <begin position="195"/>
        <end position="280"/>
    </location>
</feature>
<dbReference type="SUPFAM" id="SSF49452">
    <property type="entry name" value="Starch-binding domain-like"/>
    <property type="match status" value="1"/>
</dbReference>
<proteinExistence type="predicted"/>
<feature type="compositionally biased region" description="Pro residues" evidence="1">
    <location>
        <begin position="268"/>
        <end position="280"/>
    </location>
</feature>
<evidence type="ECO:0000256" key="1">
    <source>
        <dbReference type="SAM" id="MobiDB-lite"/>
    </source>
</evidence>
<evidence type="ECO:0000256" key="3">
    <source>
        <dbReference type="SAM" id="SignalP"/>
    </source>
</evidence>
<sequence>MKRKTYVCIALVILLIAVLALPAFAQTSAGESGGKEAPSVPAIGMNMIFTDTGGKPLAETEVFLQEDVDTEYVYNGVTDKDGRFSLPSVPISDFQLITKDKEDNLTGAVKVHLYPADQTEIIGRPENVVEPINLARSKNAALLTGKTASAATNGPLVPESLEAYTYEVNVNQKAMAVDFVFQVPADGKILMTGAADGVLPEPTPEPTGEPAPTMEPTPTLEPTIEPTKEPAPTEEPAPQPTEQPTAAPTPTAPMPTATAMPTAAPTTAPTPVPTAAPTTPPERVNLKLYLMDAKGNALPGYFASIGDHHQGMANATGTVYFSNIDPDAVETMQVYDHDTDVRGRCKVMFVEGETTAVSQKDHVYVVTYQQGTQDIYMSTDVNTDGNENTELILLKASARPMAHGGTANDDKKDQPAELAGEPGMSGYLVDAKGLPAIGATVESLNTENHGMLSGVTDDSGYFEISALSNGNHKITATAEDGTYIGQVKFTVQEADATGIVSRNGKLILSIAKGAKEVYLNLVADGAGTLTISDVSDTAAIKPAQETASPSPTTSPAPLPADAQGGGIAPLVVIVVIIAAAAAALLAVFMVKRSKGRRGASDDRNRL</sequence>
<evidence type="ECO:0000256" key="2">
    <source>
        <dbReference type="SAM" id="Phobius"/>
    </source>
</evidence>
<dbReference type="EMBL" id="JACOON010000002">
    <property type="protein sequence ID" value="MBC5647754.1"/>
    <property type="molecule type" value="Genomic_DNA"/>
</dbReference>
<feature type="compositionally biased region" description="Pro residues" evidence="1">
    <location>
        <begin position="201"/>
        <end position="215"/>
    </location>
</feature>
<accession>A0ABR7EFD6</accession>
<gene>
    <name evidence="4" type="ORF">H8S18_05355</name>
</gene>
<keyword evidence="5" id="KW-1185">Reference proteome</keyword>
<keyword evidence="2" id="KW-0812">Transmembrane</keyword>
<keyword evidence="2" id="KW-0472">Membrane</keyword>
<name>A0ABR7EFD6_9FIRM</name>
<keyword evidence="3" id="KW-0732">Signal</keyword>
<comment type="caution">
    <text evidence="4">The sequence shown here is derived from an EMBL/GenBank/DDBJ whole genome shotgun (WGS) entry which is preliminary data.</text>
</comment>
<dbReference type="RefSeq" id="WP_186857270.1">
    <property type="nucleotide sequence ID" value="NZ_JACOON010000002.1"/>
</dbReference>
<feature type="region of interest" description="Disordered" evidence="1">
    <location>
        <begin position="401"/>
        <end position="422"/>
    </location>
</feature>
<dbReference type="InterPro" id="IPR013784">
    <property type="entry name" value="Carb-bd-like_fold"/>
</dbReference>
<protein>
    <submittedName>
        <fullName evidence="4">Carboxypeptidase regulatory-like domain-containing protein</fullName>
    </submittedName>
</protein>
<dbReference type="SUPFAM" id="SSF49478">
    <property type="entry name" value="Cna protein B-type domain"/>
    <property type="match status" value="1"/>
</dbReference>
<dbReference type="Gene3D" id="2.60.40.1120">
    <property type="entry name" value="Carboxypeptidase-like, regulatory domain"/>
    <property type="match status" value="1"/>
</dbReference>
<dbReference type="Pfam" id="PF13620">
    <property type="entry name" value="CarboxypepD_reg"/>
    <property type="match status" value="1"/>
</dbReference>
<evidence type="ECO:0000313" key="4">
    <source>
        <dbReference type="EMBL" id="MBC5647754.1"/>
    </source>
</evidence>
<feature type="compositionally biased region" description="Low complexity" evidence="1">
    <location>
        <begin position="216"/>
        <end position="225"/>
    </location>
</feature>
<feature type="transmembrane region" description="Helical" evidence="2">
    <location>
        <begin position="567"/>
        <end position="590"/>
    </location>
</feature>
<reference evidence="4 5" key="1">
    <citation type="submission" date="2020-08" db="EMBL/GenBank/DDBJ databases">
        <title>Genome public.</title>
        <authorList>
            <person name="Liu C."/>
            <person name="Sun Q."/>
        </authorList>
    </citation>
    <scope>NUCLEOTIDE SEQUENCE [LARGE SCALE GENOMIC DNA]</scope>
    <source>
        <strain evidence="4 5">NSJ-35</strain>
    </source>
</reference>
<feature type="compositionally biased region" description="Low complexity" evidence="1">
    <location>
        <begin position="242"/>
        <end position="267"/>
    </location>
</feature>
<keyword evidence="2" id="KW-1133">Transmembrane helix</keyword>
<feature type="signal peptide" evidence="3">
    <location>
        <begin position="1"/>
        <end position="25"/>
    </location>
</feature>
<feature type="chain" id="PRO_5046894790" evidence="3">
    <location>
        <begin position="26"/>
        <end position="606"/>
    </location>
</feature>
<dbReference type="Proteomes" id="UP000606889">
    <property type="component" value="Unassembled WGS sequence"/>
</dbReference>
<organism evidence="4 5">
    <name type="scientific">Christensenella tenuis</name>
    <dbReference type="NCBI Taxonomy" id="2763033"/>
    <lineage>
        <taxon>Bacteria</taxon>
        <taxon>Bacillati</taxon>
        <taxon>Bacillota</taxon>
        <taxon>Clostridia</taxon>
        <taxon>Christensenellales</taxon>
        <taxon>Christensenellaceae</taxon>
        <taxon>Christensenella</taxon>
    </lineage>
</organism>
<evidence type="ECO:0000313" key="5">
    <source>
        <dbReference type="Proteomes" id="UP000606889"/>
    </source>
</evidence>